<accession>A0ABS7Q717</accession>
<organism evidence="2 3">
    <name type="scientific">Actinacidiphila acidipaludis</name>
    <dbReference type="NCBI Taxonomy" id="2873382"/>
    <lineage>
        <taxon>Bacteria</taxon>
        <taxon>Bacillati</taxon>
        <taxon>Actinomycetota</taxon>
        <taxon>Actinomycetes</taxon>
        <taxon>Kitasatosporales</taxon>
        <taxon>Streptomycetaceae</taxon>
        <taxon>Actinacidiphila</taxon>
    </lineage>
</organism>
<evidence type="ECO:0000313" key="2">
    <source>
        <dbReference type="EMBL" id="MBY8878235.1"/>
    </source>
</evidence>
<dbReference type="InterPro" id="IPR002645">
    <property type="entry name" value="STAS_dom"/>
</dbReference>
<dbReference type="SUPFAM" id="SSF52091">
    <property type="entry name" value="SpoIIaa-like"/>
    <property type="match status" value="1"/>
</dbReference>
<dbReference type="InterPro" id="IPR036513">
    <property type="entry name" value="STAS_dom_sf"/>
</dbReference>
<gene>
    <name evidence="2" type="ORF">K7862_11410</name>
</gene>
<evidence type="ECO:0000259" key="1">
    <source>
        <dbReference type="PROSITE" id="PS50801"/>
    </source>
</evidence>
<comment type="caution">
    <text evidence="2">The sequence shown here is derived from an EMBL/GenBank/DDBJ whole genome shotgun (WGS) entry which is preliminary data.</text>
</comment>
<dbReference type="CDD" id="cd07043">
    <property type="entry name" value="STAS_anti-anti-sigma_factors"/>
    <property type="match status" value="1"/>
</dbReference>
<sequence length="111" mass="11986">MLQVTERSGDRVTARLPEDVDLDSMPKLQAVGDRVIDEGCRHLTLDATDMVYLDSTGTTLLIGWYQRLDQLGGTLSLTQVSGPICDLFLRLGLDSVLTISPRAVGPDAPGT</sequence>
<reference evidence="2 3" key="1">
    <citation type="submission" date="2021-08" db="EMBL/GenBank/DDBJ databases">
        <title>WGS of actinomycetes from Thailand.</title>
        <authorList>
            <person name="Thawai C."/>
        </authorList>
    </citation>
    <scope>NUCLEOTIDE SEQUENCE [LARGE SCALE GENOMIC DNA]</scope>
    <source>
        <strain evidence="2 3">PLK6-54</strain>
    </source>
</reference>
<proteinExistence type="predicted"/>
<dbReference type="Proteomes" id="UP000778578">
    <property type="component" value="Unassembled WGS sequence"/>
</dbReference>
<dbReference type="RefSeq" id="WP_222962382.1">
    <property type="nucleotide sequence ID" value="NZ_JAINZZ010000010.1"/>
</dbReference>
<name>A0ABS7Q717_9ACTN</name>
<feature type="domain" description="STAS" evidence="1">
    <location>
        <begin position="1"/>
        <end position="111"/>
    </location>
</feature>
<evidence type="ECO:0000313" key="3">
    <source>
        <dbReference type="Proteomes" id="UP000778578"/>
    </source>
</evidence>
<dbReference type="EMBL" id="JAINZZ010000010">
    <property type="protein sequence ID" value="MBY8878235.1"/>
    <property type="molecule type" value="Genomic_DNA"/>
</dbReference>
<dbReference type="Gene3D" id="3.30.750.24">
    <property type="entry name" value="STAS domain"/>
    <property type="match status" value="1"/>
</dbReference>
<dbReference type="Pfam" id="PF01740">
    <property type="entry name" value="STAS"/>
    <property type="match status" value="1"/>
</dbReference>
<keyword evidence="3" id="KW-1185">Reference proteome</keyword>
<protein>
    <submittedName>
        <fullName evidence="2">STAS domain-containing protein</fullName>
    </submittedName>
</protein>
<dbReference type="PROSITE" id="PS50801">
    <property type="entry name" value="STAS"/>
    <property type="match status" value="1"/>
</dbReference>